<dbReference type="AlphaFoldDB" id="A0A177AAN6"/>
<evidence type="ECO:0000313" key="1">
    <source>
        <dbReference type="EMBL" id="OAF59157.1"/>
    </source>
</evidence>
<dbReference type="VEuPathDB" id="FungiDB:GMDG_05724"/>
<dbReference type="Proteomes" id="UP000077154">
    <property type="component" value="Unassembled WGS sequence"/>
</dbReference>
<dbReference type="OrthoDB" id="4907064at2759"/>
<dbReference type="EMBL" id="KV441394">
    <property type="protein sequence ID" value="OAF59157.1"/>
    <property type="molecule type" value="Genomic_DNA"/>
</dbReference>
<dbReference type="GeneID" id="36287575"/>
<dbReference type="eggNOG" id="ENOG502R9EM">
    <property type="taxonomic scope" value="Eukaryota"/>
</dbReference>
<reference evidence="1" key="1">
    <citation type="submission" date="2016-03" db="EMBL/GenBank/DDBJ databases">
        <title>Updated assembly of Pseudogymnoascus destructans, the fungus causing white-nose syndrome of bats.</title>
        <authorList>
            <person name="Palmer J.M."/>
            <person name="Drees K.P."/>
            <person name="Foster J.T."/>
            <person name="Lindner D.L."/>
        </authorList>
    </citation>
    <scope>NUCLEOTIDE SEQUENCE [LARGE SCALE GENOMIC DNA]</scope>
    <source>
        <strain evidence="1">20631-21</strain>
    </source>
</reference>
<protein>
    <submittedName>
        <fullName evidence="1">Uncharacterized protein</fullName>
    </submittedName>
</protein>
<proteinExistence type="predicted"/>
<organism evidence="1">
    <name type="scientific">Pseudogymnoascus destructans</name>
    <dbReference type="NCBI Taxonomy" id="655981"/>
    <lineage>
        <taxon>Eukaryota</taxon>
        <taxon>Fungi</taxon>
        <taxon>Dikarya</taxon>
        <taxon>Ascomycota</taxon>
        <taxon>Pezizomycotina</taxon>
        <taxon>Leotiomycetes</taxon>
        <taxon>Thelebolales</taxon>
        <taxon>Thelebolaceae</taxon>
        <taxon>Pseudogymnoascus</taxon>
    </lineage>
</organism>
<accession>A0A177AAN6</accession>
<dbReference type="RefSeq" id="XP_024324441.1">
    <property type="nucleotide sequence ID" value="XM_024468135.1"/>
</dbReference>
<gene>
    <name evidence="1" type="ORF">VC83_04504</name>
</gene>
<name>A0A177AAN6_9PEZI</name>
<sequence length="189" mass="21654">MAGRLGQNRLPRLSNIKATSALQIRTIFDILINSIGITTMAHRILITCRSHKVPGPDNEKATLLANQACQKVWGRDFNEALGDRITLEDEFTYGVRCNLLVDNGPVDSEDYTTSFFRWSGEALVLTQLPASILKTLEERFQFNPADRPQRIRYTDEEYKKTFGPKMYDELVRGKAERKEISRRFDPQAN</sequence>